<dbReference type="AlphaFoldDB" id="A0AAD7GYU5"/>
<dbReference type="EMBL" id="JARKIE010000004">
    <property type="protein sequence ID" value="KAJ7708162.1"/>
    <property type="molecule type" value="Genomic_DNA"/>
</dbReference>
<keyword evidence="2" id="KW-1185">Reference proteome</keyword>
<evidence type="ECO:0000313" key="1">
    <source>
        <dbReference type="EMBL" id="KAJ7708162.1"/>
    </source>
</evidence>
<gene>
    <name evidence="1" type="ORF">B0H17DRAFT_1191655</name>
</gene>
<evidence type="ECO:0000313" key="2">
    <source>
        <dbReference type="Proteomes" id="UP001221757"/>
    </source>
</evidence>
<comment type="caution">
    <text evidence="1">The sequence shown here is derived from an EMBL/GenBank/DDBJ whole genome shotgun (WGS) entry which is preliminary data.</text>
</comment>
<organism evidence="1 2">
    <name type="scientific">Mycena rosella</name>
    <name type="common">Pink bonnet</name>
    <name type="synonym">Agaricus rosellus</name>
    <dbReference type="NCBI Taxonomy" id="1033263"/>
    <lineage>
        <taxon>Eukaryota</taxon>
        <taxon>Fungi</taxon>
        <taxon>Dikarya</taxon>
        <taxon>Basidiomycota</taxon>
        <taxon>Agaricomycotina</taxon>
        <taxon>Agaricomycetes</taxon>
        <taxon>Agaricomycetidae</taxon>
        <taxon>Agaricales</taxon>
        <taxon>Marasmiineae</taxon>
        <taxon>Mycenaceae</taxon>
        <taxon>Mycena</taxon>
    </lineage>
</organism>
<sequence length="284" mass="29594">MEPPVNLDEIFPVLTAEVDCTGFNASVSAGFTTKVGVTVSVGLIAAGTIIPPVISELAIYAELDGDLATLDVEASATGTFATGKVTLYSVDLVGTPGLLTVGLWNLQESGCGQTSPSSKGDFAPADSSLTLSVLPGITSSGNVTGKLYPELRLEISAFERECRTQRDRRRCATVDGGVNVGAGRHDLSVNFGALGSLFGESGFARLHFISGNVTYPLYSGKWDLYNNCFEASGTKHAEAAAPASSELARRADLTCPTSSSFTSIEKIIDQIVSAVEDAFGFSSS</sequence>
<name>A0AAD7GYU5_MYCRO</name>
<dbReference type="Proteomes" id="UP001221757">
    <property type="component" value="Unassembled WGS sequence"/>
</dbReference>
<proteinExistence type="predicted"/>
<protein>
    <submittedName>
        <fullName evidence="1">Uncharacterized protein</fullName>
    </submittedName>
</protein>
<accession>A0AAD7GYU5</accession>
<reference evidence="1" key="1">
    <citation type="submission" date="2023-03" db="EMBL/GenBank/DDBJ databases">
        <title>Massive genome expansion in bonnet fungi (Mycena s.s.) driven by repeated elements and novel gene families across ecological guilds.</title>
        <authorList>
            <consortium name="Lawrence Berkeley National Laboratory"/>
            <person name="Harder C.B."/>
            <person name="Miyauchi S."/>
            <person name="Viragh M."/>
            <person name="Kuo A."/>
            <person name="Thoen E."/>
            <person name="Andreopoulos B."/>
            <person name="Lu D."/>
            <person name="Skrede I."/>
            <person name="Drula E."/>
            <person name="Henrissat B."/>
            <person name="Morin E."/>
            <person name="Kohler A."/>
            <person name="Barry K."/>
            <person name="LaButti K."/>
            <person name="Morin E."/>
            <person name="Salamov A."/>
            <person name="Lipzen A."/>
            <person name="Mereny Z."/>
            <person name="Hegedus B."/>
            <person name="Baldrian P."/>
            <person name="Stursova M."/>
            <person name="Weitz H."/>
            <person name="Taylor A."/>
            <person name="Grigoriev I.V."/>
            <person name="Nagy L.G."/>
            <person name="Martin F."/>
            <person name="Kauserud H."/>
        </authorList>
    </citation>
    <scope>NUCLEOTIDE SEQUENCE</scope>
    <source>
        <strain evidence="1">CBHHK067</strain>
    </source>
</reference>